<dbReference type="EMBL" id="JACALR010000004">
    <property type="protein sequence ID" value="MDM1551586.1"/>
    <property type="molecule type" value="Genomic_DNA"/>
</dbReference>
<accession>A0AAW7DJD4</accession>
<dbReference type="PROSITE" id="PS51257">
    <property type="entry name" value="PROKAR_LIPOPROTEIN"/>
    <property type="match status" value="1"/>
</dbReference>
<dbReference type="RefSeq" id="WP_286486134.1">
    <property type="nucleotide sequence ID" value="NZ_JACALR010000004.1"/>
</dbReference>
<evidence type="ECO:0000313" key="1">
    <source>
        <dbReference type="EMBL" id="MDM1551586.1"/>
    </source>
</evidence>
<dbReference type="AlphaFoldDB" id="A0AAW7DJD4"/>
<organism evidence="1 2">
    <name type="scientific">Empedobacter falsenii</name>
    <dbReference type="NCBI Taxonomy" id="343874"/>
    <lineage>
        <taxon>Bacteria</taxon>
        <taxon>Pseudomonadati</taxon>
        <taxon>Bacteroidota</taxon>
        <taxon>Flavobacteriia</taxon>
        <taxon>Flavobacteriales</taxon>
        <taxon>Weeksellaceae</taxon>
        <taxon>Empedobacter</taxon>
    </lineage>
</organism>
<dbReference type="Proteomes" id="UP001173578">
    <property type="component" value="Unassembled WGS sequence"/>
</dbReference>
<comment type="caution">
    <text evidence="1">The sequence shown here is derived from an EMBL/GenBank/DDBJ whole genome shotgun (WGS) entry which is preliminary data.</text>
</comment>
<name>A0AAW7DJD4_9FLAO</name>
<protein>
    <recommendedName>
        <fullName evidence="3">DUF4595 domain-containing protein</fullName>
    </recommendedName>
</protein>
<evidence type="ECO:0008006" key="3">
    <source>
        <dbReference type="Google" id="ProtNLM"/>
    </source>
</evidence>
<sequence>MKKILLASLFMGSIFSCSDDDSSGNGENNSETILPIKIVSTYNEGKYSSTATLTYDGNKLKEISTVYPQENNYVEKTVFQYDGNYISKFISYDGNKEDLIKEFTYKNGKIATSKTTEWDSTGTKYVSTSTYQWINDDHLIEKTTFNDNSSHTYEYHYTNGNLTKKTGYSNGYYSTTYDTYNNPYINIKGVKEISVNDEITFSKNNPITTSQVSDLSSNGTYQYTYEYNDKKFPTKSTEVYKDSNTNDTDVTNYYYNK</sequence>
<proteinExistence type="predicted"/>
<evidence type="ECO:0000313" key="2">
    <source>
        <dbReference type="Proteomes" id="UP001173578"/>
    </source>
</evidence>
<reference evidence="1" key="1">
    <citation type="submission" date="2020-06" db="EMBL/GenBank/DDBJ databases">
        <authorList>
            <person name="Dong N."/>
        </authorList>
    </citation>
    <scope>NUCLEOTIDE SEQUENCE</scope>
    <source>
        <strain evidence="1">210</strain>
    </source>
</reference>
<gene>
    <name evidence="1" type="ORF">HX095_10200</name>
</gene>
<reference evidence="1" key="2">
    <citation type="journal article" date="2022" name="Sci. Total Environ.">
        <title>Prevalence, transmission, and molecular epidemiology of tet(X)-positive bacteria among humans, animals, and environmental niches in China: An epidemiological, and genomic-based study.</title>
        <authorList>
            <person name="Dong N."/>
            <person name="Zeng Y."/>
            <person name="Cai C."/>
            <person name="Sun C."/>
            <person name="Lu J."/>
            <person name="Liu C."/>
            <person name="Zhou H."/>
            <person name="Sun Q."/>
            <person name="Shu L."/>
            <person name="Wang H."/>
            <person name="Wang Y."/>
            <person name="Wang S."/>
            <person name="Wu C."/>
            <person name="Chan E.W."/>
            <person name="Chen G."/>
            <person name="Shen Z."/>
            <person name="Chen S."/>
            <person name="Zhang R."/>
        </authorList>
    </citation>
    <scope>NUCLEOTIDE SEQUENCE</scope>
    <source>
        <strain evidence="1">210</strain>
    </source>
</reference>